<dbReference type="CDD" id="cd00093">
    <property type="entry name" value="HTH_XRE"/>
    <property type="match status" value="1"/>
</dbReference>
<dbReference type="InterPro" id="IPR011990">
    <property type="entry name" value="TPR-like_helical_dom_sf"/>
</dbReference>
<protein>
    <submittedName>
        <fullName evidence="2">XRE family transcriptional regulator</fullName>
    </submittedName>
</protein>
<dbReference type="EMBL" id="RBAL01000002">
    <property type="protein sequence ID" value="RKN45865.1"/>
    <property type="molecule type" value="Genomic_DNA"/>
</dbReference>
<dbReference type="PROSITE" id="PS50943">
    <property type="entry name" value="HTH_CROC1"/>
    <property type="match status" value="1"/>
</dbReference>
<gene>
    <name evidence="2" type="ORF">D7294_05350</name>
</gene>
<proteinExistence type="predicted"/>
<keyword evidence="3" id="KW-1185">Reference proteome</keyword>
<evidence type="ECO:0000313" key="2">
    <source>
        <dbReference type="EMBL" id="RKN45865.1"/>
    </source>
</evidence>
<dbReference type="SUPFAM" id="SSF47413">
    <property type="entry name" value="lambda repressor-like DNA-binding domains"/>
    <property type="match status" value="1"/>
</dbReference>
<dbReference type="OrthoDB" id="3504495at2"/>
<dbReference type="GO" id="GO:0003677">
    <property type="term" value="F:DNA binding"/>
    <property type="evidence" value="ECO:0007669"/>
    <property type="project" value="InterPro"/>
</dbReference>
<dbReference type="InterPro" id="IPR001387">
    <property type="entry name" value="Cro/C1-type_HTH"/>
</dbReference>
<dbReference type="Gene3D" id="1.25.40.10">
    <property type="entry name" value="Tetratricopeptide repeat domain"/>
    <property type="match status" value="1"/>
</dbReference>
<accession>A0A3A9ZCG2</accession>
<dbReference type="Pfam" id="PF13560">
    <property type="entry name" value="HTH_31"/>
    <property type="match status" value="1"/>
</dbReference>
<organism evidence="2 3">
    <name type="scientific">Streptomyces hoynatensis</name>
    <dbReference type="NCBI Taxonomy" id="1141874"/>
    <lineage>
        <taxon>Bacteria</taxon>
        <taxon>Bacillati</taxon>
        <taxon>Actinomycetota</taxon>
        <taxon>Actinomycetes</taxon>
        <taxon>Kitasatosporales</taxon>
        <taxon>Streptomycetaceae</taxon>
        <taxon>Streptomyces</taxon>
    </lineage>
</organism>
<evidence type="ECO:0000313" key="3">
    <source>
        <dbReference type="Proteomes" id="UP000272474"/>
    </source>
</evidence>
<evidence type="ECO:0000259" key="1">
    <source>
        <dbReference type="PROSITE" id="PS50943"/>
    </source>
</evidence>
<comment type="caution">
    <text evidence="2">The sequence shown here is derived from an EMBL/GenBank/DDBJ whole genome shotgun (WGS) entry which is preliminary data.</text>
</comment>
<dbReference type="InterPro" id="IPR010982">
    <property type="entry name" value="Lambda_DNA-bd_dom_sf"/>
</dbReference>
<dbReference type="RefSeq" id="WP_120675994.1">
    <property type="nucleotide sequence ID" value="NZ_RBAL01000002.1"/>
</dbReference>
<dbReference type="SMART" id="SM00530">
    <property type="entry name" value="HTH_XRE"/>
    <property type="match status" value="1"/>
</dbReference>
<dbReference type="AlphaFoldDB" id="A0A3A9ZCG2"/>
<feature type="domain" description="HTH cro/C1-type" evidence="1">
    <location>
        <begin position="13"/>
        <end position="67"/>
    </location>
</feature>
<dbReference type="Gene3D" id="1.10.260.40">
    <property type="entry name" value="lambda repressor-like DNA-binding domains"/>
    <property type="match status" value="1"/>
</dbReference>
<reference evidence="2 3" key="1">
    <citation type="journal article" date="2014" name="Int. J. Syst. Evol. Microbiol.">
        <title>Streptomyces hoynatensis sp. nov., isolated from deep marine sediment.</title>
        <authorList>
            <person name="Veyisoglu A."/>
            <person name="Sahin N."/>
        </authorList>
    </citation>
    <scope>NUCLEOTIDE SEQUENCE [LARGE SCALE GENOMIC DNA]</scope>
    <source>
        <strain evidence="2 3">KCTC 29097</strain>
    </source>
</reference>
<name>A0A3A9ZCG2_9ACTN</name>
<dbReference type="Proteomes" id="UP000272474">
    <property type="component" value="Unassembled WGS sequence"/>
</dbReference>
<sequence>MAAHTALEVGRRVAFYRRLARMTQCELANAAGLGAGTLQKIERGARGAGDSVLESIADALGVEVERLLRDRKGIADYVHAAMPGLHKVLASYDDPDDGPVRSLAELREAVAAVVTQRLQSQYVGTMRVGPDLLTELLRALAIAPADARAEVARLVVAACRAVDAAAYKSGAVDLSARLVGLMRWAGQQADDPMTASTVAYVRAEVHFVSRTHEAGLRALERAIDTVPPPNGIAASAARGSLHMRAAVIAGRAQQADVAAEHMTLAADLASQVREGVYDGTAFGPDSVRVHEVSLAVSLGEGHLQRALDIARTWAPPRGLPSERRSGFYIELARAQLWAGRPQDAFECLSLARQMAPQHVREHRWVKEDIGTLRRLRRSPAETLTSFAEWCGAV</sequence>